<dbReference type="PANTHER" id="PTHR18964">
    <property type="entry name" value="ROK (REPRESSOR, ORF, KINASE) FAMILY"/>
    <property type="match status" value="1"/>
</dbReference>
<dbReference type="KEGG" id="ssm:Spirs_0817"/>
<dbReference type="InterPro" id="IPR043129">
    <property type="entry name" value="ATPase_NBD"/>
</dbReference>
<organism evidence="2 3">
    <name type="scientific">Sediminispirochaeta smaragdinae (strain DSM 11293 / JCM 15392 / SEBR 4228)</name>
    <name type="common">Spirochaeta smaragdinae</name>
    <dbReference type="NCBI Taxonomy" id="573413"/>
    <lineage>
        <taxon>Bacteria</taxon>
        <taxon>Pseudomonadati</taxon>
        <taxon>Spirochaetota</taxon>
        <taxon>Spirochaetia</taxon>
        <taxon>Spirochaetales</taxon>
        <taxon>Spirochaetaceae</taxon>
        <taxon>Sediminispirochaeta</taxon>
    </lineage>
</organism>
<proteinExistence type="inferred from homology"/>
<keyword evidence="3" id="KW-1185">Reference proteome</keyword>
<reference evidence="2 3" key="1">
    <citation type="journal article" date="2010" name="Stand. Genomic Sci.">
        <title>Complete genome sequence of Spirochaeta smaragdinae type strain (SEBR 4228).</title>
        <authorList>
            <person name="Mavromatis K."/>
            <person name="Yasawong M."/>
            <person name="Chertkov O."/>
            <person name="Lapidus A."/>
            <person name="Lucas S."/>
            <person name="Nolan M."/>
            <person name="Del Rio T.G."/>
            <person name="Tice H."/>
            <person name="Cheng J.F."/>
            <person name="Pitluck S."/>
            <person name="Liolios K."/>
            <person name="Ivanova N."/>
            <person name="Tapia R."/>
            <person name="Han C."/>
            <person name="Bruce D."/>
            <person name="Goodwin L."/>
            <person name="Pati A."/>
            <person name="Chen A."/>
            <person name="Palaniappan K."/>
            <person name="Land M."/>
            <person name="Hauser L."/>
            <person name="Chang Y.J."/>
            <person name="Jeffries C.D."/>
            <person name="Detter J.C."/>
            <person name="Rohde M."/>
            <person name="Brambilla E."/>
            <person name="Spring S."/>
            <person name="Goker M."/>
            <person name="Sikorski J."/>
            <person name="Woyke T."/>
            <person name="Bristow J."/>
            <person name="Eisen J.A."/>
            <person name="Markowitz V."/>
            <person name="Hugenholtz P."/>
            <person name="Klenk H.P."/>
            <person name="Kyrpides N.C."/>
        </authorList>
    </citation>
    <scope>NUCLEOTIDE SEQUENCE [LARGE SCALE GENOMIC DNA]</scope>
    <source>
        <strain evidence="3">DSM 11293 / JCM 15392 / SEBR 4228</strain>
    </source>
</reference>
<dbReference type="EMBL" id="CP002116">
    <property type="protein sequence ID" value="ADK79952.1"/>
    <property type="molecule type" value="Genomic_DNA"/>
</dbReference>
<dbReference type="InterPro" id="IPR000600">
    <property type="entry name" value="ROK"/>
</dbReference>
<evidence type="ECO:0000313" key="2">
    <source>
        <dbReference type="EMBL" id="ADK79952.1"/>
    </source>
</evidence>
<dbReference type="AlphaFoldDB" id="E1RC72"/>
<gene>
    <name evidence="2" type="ordered locus">Spirs_0817</name>
</gene>
<evidence type="ECO:0000313" key="3">
    <source>
        <dbReference type="Proteomes" id="UP000002318"/>
    </source>
</evidence>
<accession>E1RC72</accession>
<dbReference type="CDD" id="cd24070">
    <property type="entry name" value="ASKHA_NBD_ROK_AlsK"/>
    <property type="match status" value="1"/>
</dbReference>
<dbReference type="Gene3D" id="3.30.420.40">
    <property type="match status" value="2"/>
</dbReference>
<dbReference type="STRING" id="573413.Spirs_0817"/>
<protein>
    <submittedName>
        <fullName evidence="2">ROK family protein</fullName>
    </submittedName>
</protein>
<sequence>MTDEDFAASIQGQCLIVMDIGGTRIRIASIEVSEKEVPYAFEEYSSNLLQETDPIEILRGLLNQYTERNGIHPAAVIIGVPAIIDEDKDYIIQCNNITSLNGRKIASELRVKIGIPVYVDHDTKLLLHGEKAGKTLEDNWVLLGIFFGTGIGADVLLHDKACRLYRNGLELGHIPFRLNGKKCVCGRHGCAEAYVNGRVLEEISEDAHIHISKVFQLWGEDSIAGKRLKEFVDNEALLVTTAITIIEPTHVIIGGGIAAMECYPKGYLEEFVKRQACTTSINENCIISWAERGDMAGFHGGVSIFKERAATEKKI</sequence>
<comment type="similarity">
    <text evidence="1">Belongs to the ROK (NagC/XylR) family.</text>
</comment>
<dbReference type="SUPFAM" id="SSF53067">
    <property type="entry name" value="Actin-like ATPase domain"/>
    <property type="match status" value="1"/>
</dbReference>
<dbReference type="Pfam" id="PF00480">
    <property type="entry name" value="ROK"/>
    <property type="match status" value="1"/>
</dbReference>
<dbReference type="Proteomes" id="UP000002318">
    <property type="component" value="Chromosome"/>
</dbReference>
<dbReference type="HOGENOM" id="CLU_036604_0_1_12"/>
<dbReference type="PANTHER" id="PTHR18964:SF149">
    <property type="entry name" value="BIFUNCTIONAL UDP-N-ACETYLGLUCOSAMINE 2-EPIMERASE_N-ACETYLMANNOSAMINE KINASE"/>
    <property type="match status" value="1"/>
</dbReference>
<evidence type="ECO:0000256" key="1">
    <source>
        <dbReference type="ARBA" id="ARBA00006479"/>
    </source>
</evidence>
<name>E1RC72_SEDSS</name>
<dbReference type="RefSeq" id="WP_013253416.1">
    <property type="nucleotide sequence ID" value="NC_014364.1"/>
</dbReference>
<dbReference type="eggNOG" id="COG1940">
    <property type="taxonomic scope" value="Bacteria"/>
</dbReference>